<proteinExistence type="predicted"/>
<keyword evidence="5 6" id="KW-0408">Iron</keyword>
<evidence type="ECO:0000256" key="4">
    <source>
        <dbReference type="ARBA" id="ARBA00022982"/>
    </source>
</evidence>
<evidence type="ECO:0000256" key="1">
    <source>
        <dbReference type="ARBA" id="ARBA00022448"/>
    </source>
</evidence>
<dbReference type="GO" id="GO:0005506">
    <property type="term" value="F:iron ion binding"/>
    <property type="evidence" value="ECO:0007669"/>
    <property type="project" value="InterPro"/>
</dbReference>
<name>A0A191ZK78_9GAMM</name>
<evidence type="ECO:0000256" key="3">
    <source>
        <dbReference type="ARBA" id="ARBA00022723"/>
    </source>
</evidence>
<dbReference type="KEGG" id="haz:A9404_04140"/>
<sequence>MTDAIKYRESMMEVTGYNFKKMAAMVKKEMPFDKAEFLKMAETVHYMSTLTADGFPKGSDELAGPTHAKAEIWSKPEEFKKDIADFQKASEALVVAAKTGDMSAIGPKFKETAGSCKQCHDSFRSKSE</sequence>
<keyword evidence="9" id="KW-1185">Reference proteome</keyword>
<dbReference type="GO" id="GO:0009055">
    <property type="term" value="F:electron transfer activity"/>
    <property type="evidence" value="ECO:0007669"/>
    <property type="project" value="InterPro"/>
</dbReference>
<dbReference type="Gene3D" id="1.20.120.10">
    <property type="entry name" value="Cytochrome c/b562"/>
    <property type="match status" value="1"/>
</dbReference>
<feature type="binding site" description="covalent" evidence="7">
    <location>
        <position position="116"/>
    </location>
    <ligand>
        <name>heme c</name>
        <dbReference type="ChEBI" id="CHEBI:61717"/>
    </ligand>
</feature>
<dbReference type="GO" id="GO:0022900">
    <property type="term" value="P:electron transport chain"/>
    <property type="evidence" value="ECO:0007669"/>
    <property type="project" value="InterPro"/>
</dbReference>
<dbReference type="AlphaFoldDB" id="A0A191ZK78"/>
<dbReference type="PROSITE" id="PS51009">
    <property type="entry name" value="CYTCII"/>
    <property type="match status" value="1"/>
</dbReference>
<evidence type="ECO:0008006" key="10">
    <source>
        <dbReference type="Google" id="ProtNLM"/>
    </source>
</evidence>
<comment type="PTM">
    <text evidence="7">Binds 1 heme group per subunit.</text>
</comment>
<reference evidence="8 9" key="1">
    <citation type="submission" date="2016-06" db="EMBL/GenBank/DDBJ databases">
        <title>Insight into the functional genes involving in sulfur oxidation in Pearl River water.</title>
        <authorList>
            <person name="Luo J."/>
            <person name="Tan X."/>
            <person name="Lin W."/>
        </authorList>
    </citation>
    <scope>NUCLEOTIDE SEQUENCE [LARGE SCALE GENOMIC DNA]</scope>
    <source>
        <strain evidence="8 9">LS2</strain>
    </source>
</reference>
<dbReference type="PRINTS" id="PR00608">
    <property type="entry name" value="CYTCHROMECII"/>
</dbReference>
<dbReference type="InterPro" id="IPR010980">
    <property type="entry name" value="Cyt_c/b562"/>
</dbReference>
<dbReference type="SUPFAM" id="SSF47175">
    <property type="entry name" value="Cytochromes"/>
    <property type="match status" value="1"/>
</dbReference>
<dbReference type="PIRSF" id="PIRSF000027">
    <property type="entry name" value="Cytc_c_prime"/>
    <property type="match status" value="1"/>
</dbReference>
<dbReference type="GO" id="GO:0042597">
    <property type="term" value="C:periplasmic space"/>
    <property type="evidence" value="ECO:0007669"/>
    <property type="project" value="InterPro"/>
</dbReference>
<dbReference type="InterPro" id="IPR012127">
    <property type="entry name" value="Cyt_c_prime"/>
</dbReference>
<evidence type="ECO:0000256" key="7">
    <source>
        <dbReference type="PIRSR" id="PIRSR000027-2"/>
    </source>
</evidence>
<gene>
    <name evidence="8" type="ORF">A9404_04140</name>
</gene>
<dbReference type="STRING" id="1860122.A9404_04140"/>
<dbReference type="EMBL" id="CP016027">
    <property type="protein sequence ID" value="ANJ68270.1"/>
    <property type="molecule type" value="Genomic_DNA"/>
</dbReference>
<keyword evidence="1" id="KW-0813">Transport</keyword>
<keyword evidence="2 7" id="KW-0349">Heme</keyword>
<evidence type="ECO:0000313" key="8">
    <source>
        <dbReference type="EMBL" id="ANJ68270.1"/>
    </source>
</evidence>
<evidence type="ECO:0000256" key="6">
    <source>
        <dbReference type="PIRSR" id="PIRSR000027-1"/>
    </source>
</evidence>
<organism evidence="8 9">
    <name type="scientific">Halothiobacillus diazotrophicus</name>
    <dbReference type="NCBI Taxonomy" id="1860122"/>
    <lineage>
        <taxon>Bacteria</taxon>
        <taxon>Pseudomonadati</taxon>
        <taxon>Pseudomonadota</taxon>
        <taxon>Gammaproteobacteria</taxon>
        <taxon>Chromatiales</taxon>
        <taxon>Halothiobacillaceae</taxon>
        <taxon>Halothiobacillus</taxon>
    </lineage>
</organism>
<keyword evidence="3 6" id="KW-0479">Metal-binding</keyword>
<dbReference type="Proteomes" id="UP000078596">
    <property type="component" value="Chromosome"/>
</dbReference>
<protein>
    <recommendedName>
        <fullName evidence="10">Cytochrome C</fullName>
    </recommendedName>
</protein>
<dbReference type="GO" id="GO:0020037">
    <property type="term" value="F:heme binding"/>
    <property type="evidence" value="ECO:0007669"/>
    <property type="project" value="InterPro"/>
</dbReference>
<evidence type="ECO:0000313" key="9">
    <source>
        <dbReference type="Proteomes" id="UP000078596"/>
    </source>
</evidence>
<evidence type="ECO:0000256" key="2">
    <source>
        <dbReference type="ARBA" id="ARBA00022617"/>
    </source>
</evidence>
<dbReference type="Pfam" id="PF01322">
    <property type="entry name" value="Cytochrom_C_2"/>
    <property type="match status" value="1"/>
</dbReference>
<accession>A0A191ZK78</accession>
<keyword evidence="4" id="KW-0249">Electron transport</keyword>
<feature type="binding site" description="covalent" evidence="7">
    <location>
        <position position="119"/>
    </location>
    <ligand>
        <name>heme c</name>
        <dbReference type="ChEBI" id="CHEBI:61717"/>
    </ligand>
</feature>
<dbReference type="InterPro" id="IPR002321">
    <property type="entry name" value="Cyt_c_II"/>
</dbReference>
<evidence type="ECO:0000256" key="5">
    <source>
        <dbReference type="ARBA" id="ARBA00023004"/>
    </source>
</evidence>
<feature type="binding site" description="axial binding residue" evidence="6">
    <location>
        <position position="120"/>
    </location>
    <ligand>
        <name>heme c</name>
        <dbReference type="ChEBI" id="CHEBI:61717"/>
    </ligand>
    <ligandPart>
        <name>Fe</name>
        <dbReference type="ChEBI" id="CHEBI:18248"/>
    </ligandPart>
</feature>
<dbReference type="InterPro" id="IPR015984">
    <property type="entry name" value="Cyt_c_prime_subgr"/>
</dbReference>